<keyword evidence="5" id="KW-1003">Cell membrane</keyword>
<proteinExistence type="predicted"/>
<evidence type="ECO:0000256" key="4">
    <source>
        <dbReference type="ARBA" id="ARBA00012528"/>
    </source>
</evidence>
<evidence type="ECO:0000259" key="11">
    <source>
        <dbReference type="PROSITE" id="PS50887"/>
    </source>
</evidence>
<dbReference type="InterPro" id="IPR029151">
    <property type="entry name" value="Sensor-like_sf"/>
</dbReference>
<reference evidence="12" key="1">
    <citation type="submission" date="2024-07" db="EMBL/GenBank/DDBJ databases">
        <title>Identification and characteristics of a novel species of coltsfoot's symbiotic bacteria.</title>
        <authorList>
            <person name="Juszczyk A."/>
            <person name="Jasielczuk I."/>
            <person name="Gurgul A."/>
            <person name="Rogala M."/>
            <person name="Kowalczyk A."/>
            <person name="Szmatola T."/>
            <person name="Kosecka-Strojek M."/>
            <person name="Arent Z."/>
            <person name="Latowski D."/>
        </authorList>
    </citation>
    <scope>NUCLEOTIDE SEQUENCE</scope>
    <source>
        <strain evidence="12">Hg7Tf</strain>
    </source>
</reference>
<dbReference type="InterPro" id="IPR033479">
    <property type="entry name" value="dCache_1"/>
</dbReference>
<sequence>MIKFHSVSVGLRGLILILVLLAVMATLCNSLWVAYGVQRDALVHSALQANQAYTSKVASSIGQFITSAHNRLHFSSQRVGRHFNDQQLLKEEVTRLQAEDNAFNAVLILDAAGKVLQIYPDQAQMVDATLTTDEVQHALHARRPLVSHAYVNVLGNLIVFISQPVFSPSGQFLGVIGAAIHIRKEGTLHTLISNHYHRDGTFAFIADDNRRLLHHSDHQRIGEVLSTSATVDAALRGEQGAMETVNYLGIAMLAGYAQVPEAHWAVVAQQPREQALAPLGQLMREMLIKLIPAGLVGLVVILVATLLITRPLRQLADSAEQLAAPQATEQLNAINAWYAEAAAIRRALLSGVQLLQQKLGSLSHQAQSDPLTGLANRRAMSAALETLTQTQRPYAVLALDIDHFKRVNDTFGHDVGDDALKQVAAIIAANSREQDLACRAGGEEFVLILPEANLEVAREIAERIRHTIATTPVPQVGTLTISIGVASRSIETPTAESVLKRADQQLYHAKESGRNRVAA</sequence>
<dbReference type="Pfam" id="PF00990">
    <property type="entry name" value="GGDEF"/>
    <property type="match status" value="1"/>
</dbReference>
<dbReference type="NCBIfam" id="TIGR00254">
    <property type="entry name" value="GGDEF"/>
    <property type="match status" value="1"/>
</dbReference>
<protein>
    <recommendedName>
        <fullName evidence="4">diguanylate cyclase</fullName>
        <ecNumber evidence="4">2.7.7.65</ecNumber>
    </recommendedName>
</protein>
<dbReference type="InterPro" id="IPR029787">
    <property type="entry name" value="Nucleotide_cyclase"/>
</dbReference>
<dbReference type="InterPro" id="IPR050469">
    <property type="entry name" value="Diguanylate_Cyclase"/>
</dbReference>
<evidence type="ECO:0000256" key="8">
    <source>
        <dbReference type="ARBA" id="ARBA00023136"/>
    </source>
</evidence>
<dbReference type="AlphaFoldDB" id="A0AB39I8L6"/>
<dbReference type="Gene3D" id="3.30.450.20">
    <property type="entry name" value="PAS domain"/>
    <property type="match status" value="1"/>
</dbReference>
<dbReference type="GO" id="GO:0052621">
    <property type="term" value="F:diguanylate cyclase activity"/>
    <property type="evidence" value="ECO:0007669"/>
    <property type="project" value="UniProtKB-EC"/>
</dbReference>
<evidence type="ECO:0000256" key="5">
    <source>
        <dbReference type="ARBA" id="ARBA00022475"/>
    </source>
</evidence>
<dbReference type="GO" id="GO:0043709">
    <property type="term" value="P:cell adhesion involved in single-species biofilm formation"/>
    <property type="evidence" value="ECO:0007669"/>
    <property type="project" value="TreeGrafter"/>
</dbReference>
<keyword evidence="12" id="KW-0808">Transferase</keyword>
<dbReference type="SUPFAM" id="SSF55073">
    <property type="entry name" value="Nucleotide cyclase"/>
    <property type="match status" value="1"/>
</dbReference>
<keyword evidence="12" id="KW-0548">Nucleotidyltransferase</keyword>
<dbReference type="RefSeq" id="WP_101293483.1">
    <property type="nucleotide sequence ID" value="NZ_CP162607.1"/>
</dbReference>
<dbReference type="CDD" id="cd18774">
    <property type="entry name" value="PDC2_HK_sensor"/>
    <property type="match status" value="1"/>
</dbReference>
<dbReference type="Pfam" id="PF02743">
    <property type="entry name" value="dCache_1"/>
    <property type="match status" value="1"/>
</dbReference>
<evidence type="ECO:0000256" key="7">
    <source>
        <dbReference type="ARBA" id="ARBA00022989"/>
    </source>
</evidence>
<dbReference type="FunFam" id="3.30.70.270:FF:000001">
    <property type="entry name" value="Diguanylate cyclase domain protein"/>
    <property type="match status" value="1"/>
</dbReference>
<feature type="transmembrane region" description="Helical" evidence="10">
    <location>
        <begin position="286"/>
        <end position="308"/>
    </location>
</feature>
<dbReference type="InterPro" id="IPR000160">
    <property type="entry name" value="GGDEF_dom"/>
</dbReference>
<organism evidence="12">
    <name type="scientific">Pseudomonas sp. Hg7Tf</name>
    <dbReference type="NCBI Taxonomy" id="3236988"/>
    <lineage>
        <taxon>Bacteria</taxon>
        <taxon>Pseudomonadati</taxon>
        <taxon>Pseudomonadota</taxon>
        <taxon>Gammaproteobacteria</taxon>
        <taxon>Pseudomonadales</taxon>
        <taxon>Pseudomonadaceae</taxon>
        <taxon>Pseudomonas</taxon>
    </lineage>
</organism>
<comment type="cofactor">
    <cofactor evidence="1">
        <name>Mg(2+)</name>
        <dbReference type="ChEBI" id="CHEBI:18420"/>
    </cofactor>
</comment>
<comment type="subcellular location">
    <subcellularLocation>
        <location evidence="2">Cell inner membrane</location>
    </subcellularLocation>
    <subcellularLocation>
        <location evidence="3">Cell membrane</location>
        <topology evidence="3">Multi-pass membrane protein</topology>
    </subcellularLocation>
</comment>
<comment type="catalytic activity">
    <reaction evidence="9">
        <text>2 GTP = 3',3'-c-di-GMP + 2 diphosphate</text>
        <dbReference type="Rhea" id="RHEA:24898"/>
        <dbReference type="ChEBI" id="CHEBI:33019"/>
        <dbReference type="ChEBI" id="CHEBI:37565"/>
        <dbReference type="ChEBI" id="CHEBI:58805"/>
        <dbReference type="EC" id="2.7.7.65"/>
    </reaction>
</comment>
<evidence type="ECO:0000256" key="2">
    <source>
        <dbReference type="ARBA" id="ARBA00004533"/>
    </source>
</evidence>
<evidence type="ECO:0000256" key="9">
    <source>
        <dbReference type="ARBA" id="ARBA00034247"/>
    </source>
</evidence>
<evidence type="ECO:0000256" key="3">
    <source>
        <dbReference type="ARBA" id="ARBA00004651"/>
    </source>
</evidence>
<keyword evidence="8 10" id="KW-0472">Membrane</keyword>
<dbReference type="PANTHER" id="PTHR45138">
    <property type="entry name" value="REGULATORY COMPONENTS OF SENSORY TRANSDUCTION SYSTEM"/>
    <property type="match status" value="1"/>
</dbReference>
<evidence type="ECO:0000256" key="6">
    <source>
        <dbReference type="ARBA" id="ARBA00022692"/>
    </source>
</evidence>
<evidence type="ECO:0000256" key="10">
    <source>
        <dbReference type="SAM" id="Phobius"/>
    </source>
</evidence>
<dbReference type="InterPro" id="IPR043128">
    <property type="entry name" value="Rev_trsase/Diguanyl_cyclase"/>
</dbReference>
<dbReference type="GO" id="GO:1902201">
    <property type="term" value="P:negative regulation of bacterial-type flagellum-dependent cell motility"/>
    <property type="evidence" value="ECO:0007669"/>
    <property type="project" value="TreeGrafter"/>
</dbReference>
<dbReference type="Gene3D" id="3.30.70.270">
    <property type="match status" value="1"/>
</dbReference>
<dbReference type="GO" id="GO:0005886">
    <property type="term" value="C:plasma membrane"/>
    <property type="evidence" value="ECO:0007669"/>
    <property type="project" value="UniProtKB-SubCell"/>
</dbReference>
<gene>
    <name evidence="12" type="ORF">AB4Y39_10380</name>
</gene>
<evidence type="ECO:0000313" key="12">
    <source>
        <dbReference type="EMBL" id="XDK39053.1"/>
    </source>
</evidence>
<dbReference type="SMART" id="SM00267">
    <property type="entry name" value="GGDEF"/>
    <property type="match status" value="1"/>
</dbReference>
<dbReference type="SUPFAM" id="SSF103190">
    <property type="entry name" value="Sensory domain-like"/>
    <property type="match status" value="2"/>
</dbReference>
<dbReference type="EC" id="2.7.7.65" evidence="4"/>
<feature type="domain" description="GGDEF" evidence="11">
    <location>
        <begin position="392"/>
        <end position="519"/>
    </location>
</feature>
<evidence type="ECO:0000256" key="1">
    <source>
        <dbReference type="ARBA" id="ARBA00001946"/>
    </source>
</evidence>
<name>A0AB39I8L6_9PSED</name>
<keyword evidence="6 10" id="KW-0812">Transmembrane</keyword>
<dbReference type="PROSITE" id="PS50887">
    <property type="entry name" value="GGDEF"/>
    <property type="match status" value="1"/>
</dbReference>
<dbReference type="EMBL" id="CP162607">
    <property type="protein sequence ID" value="XDK39053.1"/>
    <property type="molecule type" value="Genomic_DNA"/>
</dbReference>
<keyword evidence="7 10" id="KW-1133">Transmembrane helix</keyword>
<dbReference type="CDD" id="cd01949">
    <property type="entry name" value="GGDEF"/>
    <property type="match status" value="1"/>
</dbReference>
<accession>A0AB39I8L6</accession>
<dbReference type="CDD" id="cd18773">
    <property type="entry name" value="PDC1_HK_sensor"/>
    <property type="match status" value="1"/>
</dbReference>
<dbReference type="PANTHER" id="PTHR45138:SF9">
    <property type="entry name" value="DIGUANYLATE CYCLASE DGCM-RELATED"/>
    <property type="match status" value="1"/>
</dbReference>